<name>A0A1F4SUF7_UNCSA</name>
<gene>
    <name evidence="1" type="ORF">A2310_05580</name>
</gene>
<dbReference type="Proteomes" id="UP000178417">
    <property type="component" value="Unassembled WGS sequence"/>
</dbReference>
<reference evidence="1 2" key="1">
    <citation type="journal article" date="2016" name="Nat. Commun.">
        <title>Thousands of microbial genomes shed light on interconnected biogeochemical processes in an aquifer system.</title>
        <authorList>
            <person name="Anantharaman K."/>
            <person name="Brown C.T."/>
            <person name="Hug L.A."/>
            <person name="Sharon I."/>
            <person name="Castelle C.J."/>
            <person name="Probst A.J."/>
            <person name="Thomas B.C."/>
            <person name="Singh A."/>
            <person name="Wilkins M.J."/>
            <person name="Karaoz U."/>
            <person name="Brodie E.L."/>
            <person name="Williams K.H."/>
            <person name="Hubbard S.S."/>
            <person name="Banfield J.F."/>
        </authorList>
    </citation>
    <scope>NUCLEOTIDE SEQUENCE [LARGE SCALE GENOMIC DNA]</scope>
</reference>
<evidence type="ECO:0000313" key="1">
    <source>
        <dbReference type="EMBL" id="OGC23997.1"/>
    </source>
</evidence>
<sequence length="175" mass="19293">MFQPSSGGNVNRYSLQTIPKKAEIPQMQVQTSSKSQKIIGELKPVSSNPVAGKRAAAIQGNAPVETKHWVNILVDIVDGNHDVSFKIVQFFIQWNDELYSVGIFDSVISDFIYSSFPGNYIEQSCSFSPSELQDFAKKIENESITGGVIDVLEMLKNPDSGMIYYSPAIPVGINK</sequence>
<proteinExistence type="predicted"/>
<protein>
    <submittedName>
        <fullName evidence="1">Uncharacterized protein</fullName>
    </submittedName>
</protein>
<dbReference type="AlphaFoldDB" id="A0A1F4SUF7"/>
<accession>A0A1F4SUF7</accession>
<comment type="caution">
    <text evidence="1">The sequence shown here is derived from an EMBL/GenBank/DDBJ whole genome shotgun (WGS) entry which is preliminary data.</text>
</comment>
<evidence type="ECO:0000313" key="2">
    <source>
        <dbReference type="Proteomes" id="UP000178417"/>
    </source>
</evidence>
<organism evidence="1 2">
    <name type="scientific">candidate division WOR-1 bacterium RIFOXYB2_FULL_37_13</name>
    <dbReference type="NCBI Taxonomy" id="1802579"/>
    <lineage>
        <taxon>Bacteria</taxon>
        <taxon>Bacillati</taxon>
        <taxon>Saganbacteria</taxon>
    </lineage>
</organism>
<dbReference type="EMBL" id="MEUB01000013">
    <property type="protein sequence ID" value="OGC23997.1"/>
    <property type="molecule type" value="Genomic_DNA"/>
</dbReference>